<dbReference type="OrthoDB" id="9788892at2"/>
<evidence type="ECO:0000313" key="6">
    <source>
        <dbReference type="EMBL" id="KIF82088.1"/>
    </source>
</evidence>
<proteinExistence type="inferred from homology"/>
<evidence type="ECO:0000256" key="2">
    <source>
        <dbReference type="PROSITE-ProRule" id="PRU00285"/>
    </source>
</evidence>
<dbReference type="InterPro" id="IPR044587">
    <property type="entry name" value="HSP21-like"/>
</dbReference>
<dbReference type="STRING" id="709839.TSA66_16830"/>
<dbReference type="Gene3D" id="2.60.40.790">
    <property type="match status" value="1"/>
</dbReference>
<dbReference type="Proteomes" id="UP000031572">
    <property type="component" value="Unassembled WGS sequence"/>
</dbReference>
<dbReference type="PANTHER" id="PTHR46733">
    <property type="entry name" value="26.5 KDA HEAT SHOCK PROTEIN, MITOCHONDRIAL"/>
    <property type="match status" value="1"/>
</dbReference>
<dbReference type="EMBL" id="JWJG01000028">
    <property type="protein sequence ID" value="KIF82088.1"/>
    <property type="molecule type" value="Genomic_DNA"/>
</dbReference>
<keyword evidence="7" id="KW-1185">Reference proteome</keyword>
<feature type="region of interest" description="Disordered" evidence="4">
    <location>
        <begin position="1"/>
        <end position="20"/>
    </location>
</feature>
<accession>A0A0C1Y4Y4</accession>
<sequence length="127" mass="13837">MSENTNVTKKENSAARSEAALLPPVDVVEDASGITLYADLPGVPKDKLSLQLEADSLTIEGEVALDTPAGMESGHAEVRLPRYRRVFTLSRELDSEKASAEFKQGVLKLRIPKAEHAQPRKIDIKVA</sequence>
<organism evidence="6 7">
    <name type="scientific">Noviherbaspirillum autotrophicum</name>
    <dbReference type="NCBI Taxonomy" id="709839"/>
    <lineage>
        <taxon>Bacteria</taxon>
        <taxon>Pseudomonadati</taxon>
        <taxon>Pseudomonadota</taxon>
        <taxon>Betaproteobacteria</taxon>
        <taxon>Burkholderiales</taxon>
        <taxon>Oxalobacteraceae</taxon>
        <taxon>Noviherbaspirillum</taxon>
    </lineage>
</organism>
<gene>
    <name evidence="6" type="ORF">TSA66_16830</name>
</gene>
<reference evidence="6 7" key="1">
    <citation type="submission" date="2014-12" db="EMBL/GenBank/DDBJ databases">
        <title>Denitrispirillum autotrophicum gen. nov., sp. nov., Denitrifying, Facultatively Autotrophic Bacteria Isolated from Rice Paddy Soil.</title>
        <authorList>
            <person name="Ishii S."/>
            <person name="Ashida N."/>
            <person name="Ohno H."/>
            <person name="Otsuka S."/>
            <person name="Yokota A."/>
            <person name="Senoo K."/>
        </authorList>
    </citation>
    <scope>NUCLEOTIDE SEQUENCE [LARGE SCALE GENOMIC DNA]</scope>
    <source>
        <strain evidence="6 7">TSA66</strain>
    </source>
</reference>
<evidence type="ECO:0000256" key="1">
    <source>
        <dbReference type="ARBA" id="ARBA00023016"/>
    </source>
</evidence>
<protein>
    <submittedName>
        <fullName evidence="6">Heat-shock protein</fullName>
    </submittedName>
</protein>
<dbReference type="Pfam" id="PF00011">
    <property type="entry name" value="HSP20"/>
    <property type="match status" value="1"/>
</dbReference>
<dbReference type="PROSITE" id="PS01031">
    <property type="entry name" value="SHSP"/>
    <property type="match status" value="1"/>
</dbReference>
<dbReference type="SUPFAM" id="SSF49764">
    <property type="entry name" value="HSP20-like chaperones"/>
    <property type="match status" value="1"/>
</dbReference>
<dbReference type="InterPro" id="IPR008978">
    <property type="entry name" value="HSP20-like_chaperone"/>
</dbReference>
<dbReference type="CDD" id="cd06464">
    <property type="entry name" value="ACD_sHsps-like"/>
    <property type="match status" value="1"/>
</dbReference>
<evidence type="ECO:0000259" key="5">
    <source>
        <dbReference type="PROSITE" id="PS01031"/>
    </source>
</evidence>
<dbReference type="GO" id="GO:0009408">
    <property type="term" value="P:response to heat"/>
    <property type="evidence" value="ECO:0007669"/>
    <property type="project" value="InterPro"/>
</dbReference>
<dbReference type="RefSeq" id="WP_040040762.1">
    <property type="nucleotide sequence ID" value="NZ_JWJG01000028.1"/>
</dbReference>
<dbReference type="InterPro" id="IPR002068">
    <property type="entry name" value="A-crystallin/Hsp20_dom"/>
</dbReference>
<feature type="domain" description="SHSP" evidence="5">
    <location>
        <begin position="16"/>
        <end position="127"/>
    </location>
</feature>
<dbReference type="AlphaFoldDB" id="A0A0C1Y4Y4"/>
<comment type="caution">
    <text evidence="6">The sequence shown here is derived from an EMBL/GenBank/DDBJ whole genome shotgun (WGS) entry which is preliminary data.</text>
</comment>
<evidence type="ECO:0000256" key="4">
    <source>
        <dbReference type="SAM" id="MobiDB-lite"/>
    </source>
</evidence>
<name>A0A0C1Y4Y4_9BURK</name>
<keyword evidence="1" id="KW-0346">Stress response</keyword>
<comment type="similarity">
    <text evidence="2 3">Belongs to the small heat shock protein (HSP20) family.</text>
</comment>
<evidence type="ECO:0000256" key="3">
    <source>
        <dbReference type="RuleBase" id="RU003616"/>
    </source>
</evidence>
<dbReference type="PANTHER" id="PTHR46733:SF4">
    <property type="entry name" value="HEAT SHOCK PROTEIN 21, CHLOROPLASTIC"/>
    <property type="match status" value="1"/>
</dbReference>
<evidence type="ECO:0000313" key="7">
    <source>
        <dbReference type="Proteomes" id="UP000031572"/>
    </source>
</evidence>